<dbReference type="InterPro" id="IPR001279">
    <property type="entry name" value="Metallo-B-lactamas"/>
</dbReference>
<dbReference type="SUPFAM" id="SSF56281">
    <property type="entry name" value="Metallo-hydrolase/oxidoreductase"/>
    <property type="match status" value="1"/>
</dbReference>
<keyword evidence="4" id="KW-1185">Reference proteome</keyword>
<dbReference type="RefSeq" id="WP_184869310.1">
    <property type="nucleotide sequence ID" value="NZ_BAAAWY010000004.1"/>
</dbReference>
<dbReference type="SMART" id="SM00849">
    <property type="entry name" value="Lactamase_B"/>
    <property type="match status" value="1"/>
</dbReference>
<dbReference type="PANTHER" id="PTHR42951">
    <property type="entry name" value="METALLO-BETA-LACTAMASE DOMAIN-CONTAINING"/>
    <property type="match status" value="1"/>
</dbReference>
<evidence type="ECO:0000256" key="1">
    <source>
        <dbReference type="SAM" id="MobiDB-lite"/>
    </source>
</evidence>
<sequence length="332" mass="33836">MTGTTVAQDTRVPVEVADDVVAVLNGAGRLGRANSTILLDGRDAVVIDTMLTTGMAASITAEVARRGATTRLVVNTHNHLDHLGGNPAFPDTEILAHPTTGRIVALMAAEPRFLPGMLAHFGVDAEGFTLTGPTTTDLDHAALPDGARIRAFLGAHSPADLTVWLPDSRVLVTGDLCSHGVTPLARHGNLAGWAAALDELSALDPTVVVPGHGPVATADALHACRDYLRAVRAAAADLAAAHPDAVRGLVGTLEGRPDPAAAALLADAADRLDAGPVAGWAEPERTRINLVVGVAEVTGTPLSLKPVAGPHPGGPAAREGAGTPAREEVRGG</sequence>
<accession>A0A7W9KQD7</accession>
<dbReference type="Pfam" id="PF00753">
    <property type="entry name" value="Lactamase_B"/>
    <property type="match status" value="1"/>
</dbReference>
<protein>
    <submittedName>
        <fullName evidence="3">Cyclase</fullName>
        <ecNumber evidence="3">4.-.-.-</ecNumber>
    </submittedName>
</protein>
<evidence type="ECO:0000313" key="3">
    <source>
        <dbReference type="EMBL" id="MBB5896804.1"/>
    </source>
</evidence>
<keyword evidence="3" id="KW-0456">Lyase</keyword>
<dbReference type="InterPro" id="IPR036866">
    <property type="entry name" value="RibonucZ/Hydroxyglut_hydro"/>
</dbReference>
<name>A0A7W9KQD7_9PSEU</name>
<dbReference type="PANTHER" id="PTHR42951:SF4">
    <property type="entry name" value="ACYL-COENZYME A THIOESTERASE MBLAC2"/>
    <property type="match status" value="1"/>
</dbReference>
<dbReference type="CDD" id="cd16282">
    <property type="entry name" value="metallo-hydrolase-like_MBL-fold"/>
    <property type="match status" value="1"/>
</dbReference>
<proteinExistence type="predicted"/>
<organism evidence="3 4">
    <name type="scientific">Kutzneria kofuensis</name>
    <dbReference type="NCBI Taxonomy" id="103725"/>
    <lineage>
        <taxon>Bacteria</taxon>
        <taxon>Bacillati</taxon>
        <taxon>Actinomycetota</taxon>
        <taxon>Actinomycetes</taxon>
        <taxon>Pseudonocardiales</taxon>
        <taxon>Pseudonocardiaceae</taxon>
        <taxon>Kutzneria</taxon>
    </lineage>
</organism>
<feature type="domain" description="Metallo-beta-lactamase" evidence="2">
    <location>
        <begin position="32"/>
        <end position="212"/>
    </location>
</feature>
<feature type="compositionally biased region" description="Low complexity" evidence="1">
    <location>
        <begin position="306"/>
        <end position="324"/>
    </location>
</feature>
<feature type="region of interest" description="Disordered" evidence="1">
    <location>
        <begin position="303"/>
        <end position="332"/>
    </location>
</feature>
<comment type="caution">
    <text evidence="3">The sequence shown here is derived from an EMBL/GenBank/DDBJ whole genome shotgun (WGS) entry which is preliminary data.</text>
</comment>
<dbReference type="InterPro" id="IPR050855">
    <property type="entry name" value="NDM-1-like"/>
</dbReference>
<evidence type="ECO:0000259" key="2">
    <source>
        <dbReference type="SMART" id="SM00849"/>
    </source>
</evidence>
<dbReference type="EMBL" id="JACHIR010000002">
    <property type="protein sequence ID" value="MBB5896804.1"/>
    <property type="molecule type" value="Genomic_DNA"/>
</dbReference>
<dbReference type="Gene3D" id="3.60.15.10">
    <property type="entry name" value="Ribonuclease Z/Hydroxyacylglutathione hydrolase-like"/>
    <property type="match status" value="1"/>
</dbReference>
<gene>
    <name evidence="3" type="ORF">BJ998_008063</name>
</gene>
<reference evidence="3 4" key="1">
    <citation type="submission" date="2020-08" db="EMBL/GenBank/DDBJ databases">
        <title>Sequencing the genomes of 1000 actinobacteria strains.</title>
        <authorList>
            <person name="Klenk H.-P."/>
        </authorList>
    </citation>
    <scope>NUCLEOTIDE SEQUENCE [LARGE SCALE GENOMIC DNA]</scope>
    <source>
        <strain evidence="3 4">DSM 43851</strain>
    </source>
</reference>
<dbReference type="AlphaFoldDB" id="A0A7W9KQD7"/>
<dbReference type="EC" id="4.-.-.-" evidence="3"/>
<evidence type="ECO:0000313" key="4">
    <source>
        <dbReference type="Proteomes" id="UP000585638"/>
    </source>
</evidence>
<dbReference type="Proteomes" id="UP000585638">
    <property type="component" value="Unassembled WGS sequence"/>
</dbReference>
<dbReference type="GO" id="GO:0016829">
    <property type="term" value="F:lyase activity"/>
    <property type="evidence" value="ECO:0007669"/>
    <property type="project" value="UniProtKB-KW"/>
</dbReference>